<dbReference type="InterPro" id="IPR036179">
    <property type="entry name" value="Ig-like_dom_sf"/>
</dbReference>
<dbReference type="Gene3D" id="2.60.40.10">
    <property type="entry name" value="Immunoglobulins"/>
    <property type="match status" value="1"/>
</dbReference>
<dbReference type="AlphaFoldDB" id="S4PJQ4"/>
<dbReference type="SUPFAM" id="SSF48726">
    <property type="entry name" value="Immunoglobulin"/>
    <property type="match status" value="1"/>
</dbReference>
<name>S4PJQ4_9NEOP</name>
<evidence type="ECO:0000313" key="1">
    <source>
        <dbReference type="EMBL" id="JAA90038.1"/>
    </source>
</evidence>
<accession>S4PJQ4</accession>
<feature type="non-terminal residue" evidence="1">
    <location>
        <position position="121"/>
    </location>
</feature>
<organism evidence="1">
    <name type="scientific">Pararge aegeria</name>
    <name type="common">speckled wood butterfly</name>
    <dbReference type="NCBI Taxonomy" id="116150"/>
    <lineage>
        <taxon>Eukaryota</taxon>
        <taxon>Metazoa</taxon>
        <taxon>Ecdysozoa</taxon>
        <taxon>Arthropoda</taxon>
        <taxon>Hexapoda</taxon>
        <taxon>Insecta</taxon>
        <taxon>Pterygota</taxon>
        <taxon>Neoptera</taxon>
        <taxon>Endopterygota</taxon>
        <taxon>Lepidoptera</taxon>
        <taxon>Glossata</taxon>
        <taxon>Ditrysia</taxon>
        <taxon>Papilionoidea</taxon>
        <taxon>Nymphalidae</taxon>
        <taxon>Satyrinae</taxon>
        <taxon>Satyrini</taxon>
        <taxon>Parargina</taxon>
        <taxon>Pararge</taxon>
    </lineage>
</organism>
<dbReference type="InterPro" id="IPR013783">
    <property type="entry name" value="Ig-like_fold"/>
</dbReference>
<reference evidence="1" key="2">
    <citation type="submission" date="2013-05" db="EMBL/GenBank/DDBJ databases">
        <authorList>
            <person name="Carter J.-M."/>
            <person name="Baker S.C."/>
            <person name="Pink R."/>
            <person name="Carter D.R.F."/>
            <person name="Collins A."/>
            <person name="Tomlin J."/>
            <person name="Gibbs M."/>
            <person name="Breuker C.J."/>
        </authorList>
    </citation>
    <scope>NUCLEOTIDE SEQUENCE</scope>
    <source>
        <tissue evidence="1">Ovary</tissue>
    </source>
</reference>
<sequence length="121" mass="13558">ILYKNIKINNANAENDGNYTCISFSSVTNQDTVRKIYKGNKGFINVTIGNIKLPIETRQSRATLITNVIDAYPAANYTFYKNGTEIIVKLPKYQLDTTKPGKVILTIYSLTIDDIANYTVV</sequence>
<protein>
    <submittedName>
        <fullName evidence="1">Alpha platelet-derived growth factor receptor</fullName>
    </submittedName>
</protein>
<reference evidence="1" key="1">
    <citation type="journal article" date="2013" name="BMC Genomics">
        <title>Unscrambling butterfly oogenesis.</title>
        <authorList>
            <person name="Carter J.M."/>
            <person name="Baker S.C."/>
            <person name="Pink R."/>
            <person name="Carter D.R."/>
            <person name="Collins A."/>
            <person name="Tomlin J."/>
            <person name="Gibbs M."/>
            <person name="Breuker C.J."/>
        </authorList>
    </citation>
    <scope>NUCLEOTIDE SEQUENCE</scope>
    <source>
        <tissue evidence="1">Ovary</tissue>
    </source>
</reference>
<feature type="non-terminal residue" evidence="1">
    <location>
        <position position="1"/>
    </location>
</feature>
<proteinExistence type="predicted"/>
<dbReference type="EMBL" id="GAIX01002522">
    <property type="protein sequence ID" value="JAA90038.1"/>
    <property type="molecule type" value="Transcribed_RNA"/>
</dbReference>
<keyword evidence="1" id="KW-0675">Receptor</keyword>